<dbReference type="EMBL" id="JOKJ01000019">
    <property type="protein sequence ID" value="KEQ05645.1"/>
    <property type="molecule type" value="Genomic_DNA"/>
</dbReference>
<sequence length="100" mass="11669">MTDSYHYWLFTDEGYNQLVLICTIVFAIIFLGLAGYFHYNRNYVERNTFFNCIFISPVIGAFFPAIAMMCVAAAAMYLFYRICISLFLFVMPQKPLNKTK</sequence>
<dbReference type="RefSeq" id="WP_037189947.1">
    <property type="nucleotide sequence ID" value="NZ_JOKJ01000019.1"/>
</dbReference>
<dbReference type="Proteomes" id="UP000052167">
    <property type="component" value="Unassembled WGS sequence"/>
</dbReference>
<evidence type="ECO:0000256" key="1">
    <source>
        <dbReference type="SAM" id="Phobius"/>
    </source>
</evidence>
<dbReference type="AlphaFoldDB" id="A0A922TAF7"/>
<proteinExistence type="predicted"/>
<evidence type="ECO:0000313" key="2">
    <source>
        <dbReference type="EMBL" id="KEQ05645.1"/>
    </source>
</evidence>
<feature type="transmembrane region" description="Helical" evidence="1">
    <location>
        <begin position="49"/>
        <end position="68"/>
    </location>
</feature>
<protein>
    <submittedName>
        <fullName evidence="2">Uncharacterized protein</fullName>
    </submittedName>
</protein>
<organism evidence="2 3">
    <name type="scientific">Pseudorhizobium pelagicum</name>
    <dbReference type="NCBI Taxonomy" id="1509405"/>
    <lineage>
        <taxon>Bacteria</taxon>
        <taxon>Pseudomonadati</taxon>
        <taxon>Pseudomonadota</taxon>
        <taxon>Alphaproteobacteria</taxon>
        <taxon>Hyphomicrobiales</taxon>
        <taxon>Rhizobiaceae</taxon>
        <taxon>Rhizobium/Agrobacterium group</taxon>
        <taxon>Pseudorhizobium</taxon>
    </lineage>
</organism>
<keyword evidence="1" id="KW-0812">Transmembrane</keyword>
<keyword evidence="1" id="KW-1133">Transmembrane helix</keyword>
<reference evidence="2 3" key="1">
    <citation type="submission" date="2014-06" db="EMBL/GenBank/DDBJ databases">
        <title>Rhizobium pelagicum/R2-400B4.</title>
        <authorList>
            <person name="Kimes N.E."/>
            <person name="Lopez-Perez M."/>
        </authorList>
    </citation>
    <scope>NUCLEOTIDE SEQUENCE [LARGE SCALE GENOMIC DNA]</scope>
    <source>
        <strain evidence="2 3">R2-400B4</strain>
    </source>
</reference>
<evidence type="ECO:0000313" key="3">
    <source>
        <dbReference type="Proteomes" id="UP000052167"/>
    </source>
</evidence>
<feature type="transmembrane region" description="Helical" evidence="1">
    <location>
        <begin position="74"/>
        <end position="91"/>
    </location>
</feature>
<keyword evidence="1" id="KW-0472">Membrane</keyword>
<feature type="transmembrane region" description="Helical" evidence="1">
    <location>
        <begin position="15"/>
        <end position="37"/>
    </location>
</feature>
<name>A0A922TAF7_9HYPH</name>
<gene>
    <name evidence="2" type="ORF">GV68_08945</name>
</gene>
<accession>A0A922TAF7</accession>
<keyword evidence="3" id="KW-1185">Reference proteome</keyword>
<comment type="caution">
    <text evidence="2">The sequence shown here is derived from an EMBL/GenBank/DDBJ whole genome shotgun (WGS) entry which is preliminary data.</text>
</comment>